<keyword evidence="3" id="KW-1185">Reference proteome</keyword>
<sequence length="409" mass="46009">MNITLAEAPLLKHIYRRSFFLRFGVAMAAWLVTLFYPTMPLIQDGLEYDRLAGQLASDWWAGRYSEVLEVGVGARAPGPILLIAVFYFFTGGLRVLPLVLAFYSSITAWGPVLTYKITRQLGASPSAAYYSARLIMWSPVFLIWSALYKEGAIYVVLNLIVYHILLLQEKWQPRSLLIIVACLPALFALRFYLAAGLAPIIMIGLLMGRIKTRTDLINLLGLLLRQMIIVGGLIFLLGQVGFFERVQADLPANLEEALADIQKSRFDLATSAESGYLPDADVSTSAGALKFLPSGLLYFLTVPFPWQLGSMRQNITIPETAFWVLLYPLMLSGMKRGFSRNYQGTMLMIMMTGAICLLYALFSANIGTTYRMRSQVWLIWAVFAGFGWEQKYEQKLAQRESRQLRGISR</sequence>
<protein>
    <recommendedName>
        <fullName evidence="4">Glycosyltransferase RgtA/B/C/D-like domain-containing protein</fullName>
    </recommendedName>
</protein>
<accession>A0ABS3FL96</accession>
<evidence type="ECO:0000256" key="1">
    <source>
        <dbReference type="SAM" id="Phobius"/>
    </source>
</evidence>
<organism evidence="2 3">
    <name type="scientific">Phormidium pseudopriestleyi FRX01</name>
    <dbReference type="NCBI Taxonomy" id="1759528"/>
    <lineage>
        <taxon>Bacteria</taxon>
        <taxon>Bacillati</taxon>
        <taxon>Cyanobacteriota</taxon>
        <taxon>Cyanophyceae</taxon>
        <taxon>Oscillatoriophycideae</taxon>
        <taxon>Oscillatoriales</taxon>
        <taxon>Oscillatoriaceae</taxon>
        <taxon>Phormidium</taxon>
    </lineage>
</organism>
<gene>
    <name evidence="2" type="ORF">J0895_01780</name>
</gene>
<evidence type="ECO:0008006" key="4">
    <source>
        <dbReference type="Google" id="ProtNLM"/>
    </source>
</evidence>
<keyword evidence="1" id="KW-1133">Transmembrane helix</keyword>
<evidence type="ECO:0000313" key="3">
    <source>
        <dbReference type="Proteomes" id="UP000664844"/>
    </source>
</evidence>
<feature type="transmembrane region" description="Helical" evidence="1">
    <location>
        <begin position="315"/>
        <end position="334"/>
    </location>
</feature>
<evidence type="ECO:0000313" key="2">
    <source>
        <dbReference type="EMBL" id="MBO0347857.1"/>
    </source>
</evidence>
<feature type="transmembrane region" description="Helical" evidence="1">
    <location>
        <begin position="176"/>
        <end position="204"/>
    </location>
</feature>
<feature type="transmembrane region" description="Helical" evidence="1">
    <location>
        <begin position="19"/>
        <end position="39"/>
    </location>
</feature>
<dbReference type="RefSeq" id="WP_207086434.1">
    <property type="nucleotide sequence ID" value="NZ_JAFLQW010000046.1"/>
</dbReference>
<feature type="transmembrane region" description="Helical" evidence="1">
    <location>
        <begin position="151"/>
        <end position="167"/>
    </location>
</feature>
<dbReference type="EMBL" id="JAFLQW010000046">
    <property type="protein sequence ID" value="MBO0347857.1"/>
    <property type="molecule type" value="Genomic_DNA"/>
</dbReference>
<comment type="caution">
    <text evidence="2">The sequence shown here is derived from an EMBL/GenBank/DDBJ whole genome shotgun (WGS) entry which is preliminary data.</text>
</comment>
<reference evidence="2 3" key="1">
    <citation type="submission" date="2021-03" db="EMBL/GenBank/DDBJ databases">
        <title>Metabolic Capacity of the Antarctic Cyanobacterium Phormidium pseudopriestleyi that Sustains Oxygenic Photosynthesis in the Presence of Hydrogen Sulfide.</title>
        <authorList>
            <person name="Lumian J.E."/>
            <person name="Jungblut A.D."/>
            <person name="Dillon M.L."/>
            <person name="Hawes I."/>
            <person name="Doran P.T."/>
            <person name="Mackey T.J."/>
            <person name="Dick G.J."/>
            <person name="Grettenberger C.L."/>
            <person name="Sumner D.Y."/>
        </authorList>
    </citation>
    <scope>NUCLEOTIDE SEQUENCE [LARGE SCALE GENOMIC DNA]</scope>
    <source>
        <strain evidence="2 3">FRX01</strain>
    </source>
</reference>
<feature type="transmembrane region" description="Helical" evidence="1">
    <location>
        <begin position="80"/>
        <end position="106"/>
    </location>
</feature>
<feature type="transmembrane region" description="Helical" evidence="1">
    <location>
        <begin position="216"/>
        <end position="237"/>
    </location>
</feature>
<keyword evidence="1" id="KW-0472">Membrane</keyword>
<dbReference type="Proteomes" id="UP000664844">
    <property type="component" value="Unassembled WGS sequence"/>
</dbReference>
<keyword evidence="1" id="KW-0812">Transmembrane</keyword>
<feature type="transmembrane region" description="Helical" evidence="1">
    <location>
        <begin position="346"/>
        <end position="366"/>
    </location>
</feature>
<name>A0ABS3FL96_9CYAN</name>
<proteinExistence type="predicted"/>
<feature type="transmembrane region" description="Helical" evidence="1">
    <location>
        <begin position="291"/>
        <end position="309"/>
    </location>
</feature>